<evidence type="ECO:0000256" key="1">
    <source>
        <dbReference type="ARBA" id="ARBA00020833"/>
    </source>
</evidence>
<dbReference type="PROSITE" id="PS51504">
    <property type="entry name" value="H15"/>
    <property type="match status" value="1"/>
</dbReference>
<dbReference type="InterPro" id="IPR036390">
    <property type="entry name" value="WH_DNA-bd_sf"/>
</dbReference>
<evidence type="ECO:0000313" key="5">
    <source>
        <dbReference type="Proteomes" id="UP000076871"/>
    </source>
</evidence>
<evidence type="ECO:0000256" key="2">
    <source>
        <dbReference type="SAM" id="MobiDB-lite"/>
    </source>
</evidence>
<feature type="region of interest" description="Disordered" evidence="2">
    <location>
        <begin position="270"/>
        <end position="300"/>
    </location>
</feature>
<sequence>MSEPPRPPLEGAQLSPESSDESLKSLKRSYLSVLPQVEIIEICLAFEPHVPPQVRNTVWPADLEAAILALKKEPLTPANTIVIPTNVDPPFAPQPAPAGAAADVSSQQVHPPRPTMNGDVAPPMASLVDDASMKAAQQPQTDAPTTAVEPPQKSPETPTSVASTVASSTPAPPTASQSATASASTSDAPTPQSQPATKAQTHPHSPYPYAPYGYSPQTQQPAYPHTPYYAPPLPHSNGYLPPFHYAAYPPPPGYLSPVLGHAHIQSPYPSYPYSHSSPSHAGSVPSSSMPSQVPVPPPPADDLPSYEEMIVEALLDTGDPEGAAPKDLFAWMAAHYPLQTNFRPSASQALQKAYKRGRLEKRPSGRYRLNSTWEGGATSKRTTRRPQTLAQTTYAMHHPPQPPSSPFTNAPLQHHHHQQRQQPPYLQSNGPQAGAYPGYPYGYPPMGYPSYGTPGYPAFPSHDVTIIGKPGTTTLASSAIPATATLATSSLYTIASSDPATESASQENQKDSADGTSNASAWEAAQHILEAINFNLPADTPQQGTPATATASNSQYAPAGASTGIGFTGAYESAIARSSAGGQRITLTDEERASLQAQLALLAAQLAEIANSEEADEGEETDFVHVARPGDVDASSLSNVKAQDAVEKGKSVESSPSQSPEGASTYSLHLEHMGEGGPAVPVMPSEDVNMHLTTQETEDSDEDDDMEMVEVPAHAGWDALRT</sequence>
<organism evidence="4 5">
    <name type="scientific">Laetiporus sulphureus 93-53</name>
    <dbReference type="NCBI Taxonomy" id="1314785"/>
    <lineage>
        <taxon>Eukaryota</taxon>
        <taxon>Fungi</taxon>
        <taxon>Dikarya</taxon>
        <taxon>Basidiomycota</taxon>
        <taxon>Agaricomycotina</taxon>
        <taxon>Agaricomycetes</taxon>
        <taxon>Polyporales</taxon>
        <taxon>Laetiporus</taxon>
    </lineage>
</organism>
<dbReference type="EMBL" id="KV427606">
    <property type="protein sequence ID" value="KZT11838.1"/>
    <property type="molecule type" value="Genomic_DNA"/>
</dbReference>
<evidence type="ECO:0000259" key="3">
    <source>
        <dbReference type="PROSITE" id="PS51504"/>
    </source>
</evidence>
<feature type="region of interest" description="Disordered" evidence="2">
    <location>
        <begin position="354"/>
        <end position="437"/>
    </location>
</feature>
<feature type="compositionally biased region" description="Low complexity" evidence="2">
    <location>
        <begin position="210"/>
        <end position="228"/>
    </location>
</feature>
<dbReference type="InParanoid" id="A0A165HK84"/>
<dbReference type="STRING" id="1314785.A0A165HK84"/>
<gene>
    <name evidence="4" type="ORF">LAESUDRAFT_808802</name>
</gene>
<feature type="compositionally biased region" description="Polar residues" evidence="2">
    <location>
        <begin position="135"/>
        <end position="144"/>
    </location>
</feature>
<name>A0A165HK84_9APHY</name>
<feature type="compositionally biased region" description="Polar residues" evidence="2">
    <location>
        <begin position="385"/>
        <end position="394"/>
    </location>
</feature>
<dbReference type="GO" id="GO:0003677">
    <property type="term" value="F:DNA binding"/>
    <property type="evidence" value="ECO:0007669"/>
    <property type="project" value="InterPro"/>
</dbReference>
<keyword evidence="5" id="KW-1185">Reference proteome</keyword>
<evidence type="ECO:0000313" key="4">
    <source>
        <dbReference type="EMBL" id="KZT11838.1"/>
    </source>
</evidence>
<dbReference type="Pfam" id="PF00538">
    <property type="entry name" value="Linker_histone"/>
    <property type="match status" value="1"/>
</dbReference>
<feature type="region of interest" description="Disordered" evidence="2">
    <location>
        <begin position="1"/>
        <end position="22"/>
    </location>
</feature>
<dbReference type="Gene3D" id="1.10.10.10">
    <property type="entry name" value="Winged helix-like DNA-binding domain superfamily/Winged helix DNA-binding domain"/>
    <property type="match status" value="1"/>
</dbReference>
<feature type="region of interest" description="Disordered" evidence="2">
    <location>
        <begin position="90"/>
        <end position="229"/>
    </location>
</feature>
<feature type="compositionally biased region" description="Polar residues" evidence="2">
    <location>
        <begin position="498"/>
        <end position="507"/>
    </location>
</feature>
<protein>
    <recommendedName>
        <fullName evidence="1">Histone H1</fullName>
    </recommendedName>
</protein>
<accession>A0A165HK84</accession>
<feature type="compositionally biased region" description="Low complexity" evidence="2">
    <location>
        <begin position="270"/>
        <end position="292"/>
    </location>
</feature>
<dbReference type="AlphaFoldDB" id="A0A165HK84"/>
<feature type="compositionally biased region" description="Acidic residues" evidence="2">
    <location>
        <begin position="696"/>
        <end position="708"/>
    </location>
</feature>
<feature type="region of interest" description="Disordered" evidence="2">
    <location>
        <begin position="634"/>
        <end position="722"/>
    </location>
</feature>
<feature type="compositionally biased region" description="Polar residues" evidence="2">
    <location>
        <begin position="652"/>
        <end position="667"/>
    </location>
</feature>
<dbReference type="GeneID" id="63831123"/>
<dbReference type="InterPro" id="IPR036388">
    <property type="entry name" value="WH-like_DNA-bd_sf"/>
</dbReference>
<feature type="region of interest" description="Disordered" evidence="2">
    <location>
        <begin position="537"/>
        <end position="556"/>
    </location>
</feature>
<dbReference type="InterPro" id="IPR005818">
    <property type="entry name" value="Histone_H1/H5_H15"/>
</dbReference>
<dbReference type="OrthoDB" id="5863171at2759"/>
<feature type="region of interest" description="Disordered" evidence="2">
    <location>
        <begin position="498"/>
        <end position="520"/>
    </location>
</feature>
<dbReference type="GO" id="GO:0000786">
    <property type="term" value="C:nucleosome"/>
    <property type="evidence" value="ECO:0007669"/>
    <property type="project" value="InterPro"/>
</dbReference>
<dbReference type="GO" id="GO:0006334">
    <property type="term" value="P:nucleosome assembly"/>
    <property type="evidence" value="ECO:0007669"/>
    <property type="project" value="InterPro"/>
</dbReference>
<feature type="domain" description="H15" evidence="3">
    <location>
        <begin position="302"/>
        <end position="371"/>
    </location>
</feature>
<reference evidence="4 5" key="1">
    <citation type="journal article" date="2016" name="Mol. Biol. Evol.">
        <title>Comparative Genomics of Early-Diverging Mushroom-Forming Fungi Provides Insights into the Origins of Lignocellulose Decay Capabilities.</title>
        <authorList>
            <person name="Nagy L.G."/>
            <person name="Riley R."/>
            <person name="Tritt A."/>
            <person name="Adam C."/>
            <person name="Daum C."/>
            <person name="Floudas D."/>
            <person name="Sun H."/>
            <person name="Yadav J.S."/>
            <person name="Pangilinan J."/>
            <person name="Larsson K.H."/>
            <person name="Matsuura K."/>
            <person name="Barry K."/>
            <person name="Labutti K."/>
            <person name="Kuo R."/>
            <person name="Ohm R.A."/>
            <person name="Bhattacharya S.S."/>
            <person name="Shirouzu T."/>
            <person name="Yoshinaga Y."/>
            <person name="Martin F.M."/>
            <person name="Grigoriev I.V."/>
            <person name="Hibbett D.S."/>
        </authorList>
    </citation>
    <scope>NUCLEOTIDE SEQUENCE [LARGE SCALE GENOMIC DNA]</scope>
    <source>
        <strain evidence="4 5">93-53</strain>
    </source>
</reference>
<feature type="compositionally biased region" description="Low complexity" evidence="2">
    <location>
        <begin position="537"/>
        <end position="551"/>
    </location>
</feature>
<dbReference type="SUPFAM" id="SSF46785">
    <property type="entry name" value="Winged helix' DNA-binding domain"/>
    <property type="match status" value="1"/>
</dbReference>
<feature type="compositionally biased region" description="Low complexity" evidence="2">
    <location>
        <begin position="157"/>
        <end position="193"/>
    </location>
</feature>
<dbReference type="Proteomes" id="UP000076871">
    <property type="component" value="Unassembled WGS sequence"/>
</dbReference>
<proteinExistence type="predicted"/>
<dbReference type="RefSeq" id="XP_040769486.1">
    <property type="nucleotide sequence ID" value="XM_040914095.1"/>
</dbReference>